<evidence type="ECO:0000259" key="3">
    <source>
        <dbReference type="Pfam" id="PF00561"/>
    </source>
</evidence>
<dbReference type="GO" id="GO:0052689">
    <property type="term" value="F:carboxylic ester hydrolase activity"/>
    <property type="evidence" value="ECO:0007669"/>
    <property type="project" value="TreeGrafter"/>
</dbReference>
<dbReference type="Proteomes" id="UP000738359">
    <property type="component" value="Unassembled WGS sequence"/>
</dbReference>
<dbReference type="SUPFAM" id="SSF53474">
    <property type="entry name" value="alpha/beta-Hydrolases"/>
    <property type="match status" value="1"/>
</dbReference>
<dbReference type="AlphaFoldDB" id="A0A9P6IVC4"/>
<sequence length="304" mass="34229">MLARSRTVLPSLFPSWHWQGTYSRQLGIRSLSSIHAVPLSFTDIPQPSPQIQARSQPILIMHGLFGSKQNWKALSKAMATRLNTRVLTVDLRNHGESGHSQEHDYLHMAHDVSQFLKEHSLEKPIVIGHSMGGKVAMTMALRHIPVDRIVVVDMAPVKVKLSSEFAKYVKAMKVIQEANVKKQSEADAILKDTVADIGVRQFLLTNLKRDAHGDGYSFRVPIETLGDSLEKLGQFDFVPGQDKFEGKTLFIKGNKSGYIREKELDAIKTFFPRARVEGLDTGHWVHAEKPEEFLQLVTQFAVEK</sequence>
<feature type="domain" description="AB hydrolase-1" evidence="3">
    <location>
        <begin position="57"/>
        <end position="290"/>
    </location>
</feature>
<organism evidence="4 5">
    <name type="scientific">Mortierella alpina</name>
    <name type="common">Oleaginous fungus</name>
    <name type="synonym">Mortierella renispora</name>
    <dbReference type="NCBI Taxonomy" id="64518"/>
    <lineage>
        <taxon>Eukaryota</taxon>
        <taxon>Fungi</taxon>
        <taxon>Fungi incertae sedis</taxon>
        <taxon>Mucoromycota</taxon>
        <taxon>Mortierellomycotina</taxon>
        <taxon>Mortierellomycetes</taxon>
        <taxon>Mortierellales</taxon>
        <taxon>Mortierellaceae</taxon>
        <taxon>Mortierella</taxon>
    </lineage>
</organism>
<name>A0A9P6IVC4_MORAP</name>
<proteinExistence type="inferred from homology"/>
<reference evidence="4" key="1">
    <citation type="journal article" date="2020" name="Fungal Divers.">
        <title>Resolving the Mortierellaceae phylogeny through synthesis of multi-gene phylogenetics and phylogenomics.</title>
        <authorList>
            <person name="Vandepol N."/>
            <person name="Liber J."/>
            <person name="Desiro A."/>
            <person name="Na H."/>
            <person name="Kennedy M."/>
            <person name="Barry K."/>
            <person name="Grigoriev I.V."/>
            <person name="Miller A.N."/>
            <person name="O'Donnell K."/>
            <person name="Stajich J.E."/>
            <person name="Bonito G."/>
        </authorList>
    </citation>
    <scope>NUCLEOTIDE SEQUENCE</scope>
    <source>
        <strain evidence="4">CK1249</strain>
    </source>
</reference>
<comment type="caution">
    <text evidence="4">The sequence shown here is derived from an EMBL/GenBank/DDBJ whole genome shotgun (WGS) entry which is preliminary data.</text>
</comment>
<protein>
    <recommendedName>
        <fullName evidence="3">AB hydrolase-1 domain-containing protein</fullName>
    </recommendedName>
</protein>
<dbReference type="EMBL" id="JAAAHY010001391">
    <property type="protein sequence ID" value="KAF9949615.1"/>
    <property type="molecule type" value="Genomic_DNA"/>
</dbReference>
<dbReference type="FunFam" id="3.40.50.1820:FF:000039">
    <property type="entry name" value="Esterase ybfF"/>
    <property type="match status" value="1"/>
</dbReference>
<evidence type="ECO:0000313" key="5">
    <source>
        <dbReference type="Proteomes" id="UP000738359"/>
    </source>
</evidence>
<dbReference type="OrthoDB" id="8119704at2759"/>
<accession>A0A9P6IVC4</accession>
<dbReference type="Gene3D" id="3.40.50.1820">
    <property type="entry name" value="alpha/beta hydrolase"/>
    <property type="match status" value="1"/>
</dbReference>
<keyword evidence="5" id="KW-1185">Reference proteome</keyword>
<gene>
    <name evidence="4" type="ORF">BGZ70_001697</name>
</gene>
<dbReference type="InterPro" id="IPR000073">
    <property type="entry name" value="AB_hydrolase_1"/>
</dbReference>
<dbReference type="PANTHER" id="PTHR46118">
    <property type="entry name" value="PROTEIN ABHD11"/>
    <property type="match status" value="1"/>
</dbReference>
<dbReference type="Pfam" id="PF00561">
    <property type="entry name" value="Abhydrolase_1"/>
    <property type="match status" value="1"/>
</dbReference>
<evidence type="ECO:0000256" key="2">
    <source>
        <dbReference type="ARBA" id="ARBA00022801"/>
    </source>
</evidence>
<dbReference type="InterPro" id="IPR029058">
    <property type="entry name" value="AB_hydrolase_fold"/>
</dbReference>
<dbReference type="GO" id="GO:0005739">
    <property type="term" value="C:mitochondrion"/>
    <property type="evidence" value="ECO:0007669"/>
    <property type="project" value="TreeGrafter"/>
</dbReference>
<comment type="similarity">
    <text evidence="1">Belongs to the AB hydrolase superfamily.</text>
</comment>
<keyword evidence="2" id="KW-0378">Hydrolase</keyword>
<evidence type="ECO:0000256" key="1">
    <source>
        <dbReference type="ARBA" id="ARBA00008645"/>
    </source>
</evidence>
<dbReference type="PANTHER" id="PTHR46118:SF4">
    <property type="entry name" value="PROTEIN ABHD11"/>
    <property type="match status" value="1"/>
</dbReference>
<evidence type="ECO:0000313" key="4">
    <source>
        <dbReference type="EMBL" id="KAF9949615.1"/>
    </source>
</evidence>